<dbReference type="Proteomes" id="UP000471166">
    <property type="component" value="Unassembled WGS sequence"/>
</dbReference>
<feature type="domain" description="Tetracycline repressor TetR C-terminal" evidence="3">
    <location>
        <begin position="40"/>
        <end position="143"/>
    </location>
</feature>
<dbReference type="InterPro" id="IPR036271">
    <property type="entry name" value="Tet_transcr_reg_TetR-rel_C_sf"/>
</dbReference>
<proteinExistence type="predicted"/>
<comment type="caution">
    <text evidence="4">The sequence shown here is derived from an EMBL/GenBank/DDBJ whole genome shotgun (WGS) entry which is preliminary data.</text>
</comment>
<dbReference type="InterPro" id="IPR004111">
    <property type="entry name" value="Repressor_TetR_C"/>
</dbReference>
<dbReference type="Gene3D" id="1.10.357.10">
    <property type="entry name" value="Tetracycline Repressor, domain 2"/>
    <property type="match status" value="1"/>
</dbReference>
<evidence type="ECO:0000313" key="5">
    <source>
        <dbReference type="Proteomes" id="UP000471166"/>
    </source>
</evidence>
<accession>A0A6P1CU02</accession>
<organism evidence="4 5">
    <name type="scientific">Nocardia cyriacigeorgica</name>
    <dbReference type="NCBI Taxonomy" id="135487"/>
    <lineage>
        <taxon>Bacteria</taxon>
        <taxon>Bacillati</taxon>
        <taxon>Actinomycetota</taxon>
        <taxon>Actinomycetes</taxon>
        <taxon>Mycobacteriales</taxon>
        <taxon>Nocardiaceae</taxon>
        <taxon>Nocardia</taxon>
    </lineage>
</organism>
<name>A0A6P1CU02_9NOCA</name>
<evidence type="ECO:0000259" key="3">
    <source>
        <dbReference type="Pfam" id="PF02909"/>
    </source>
</evidence>
<evidence type="ECO:0000313" key="4">
    <source>
        <dbReference type="EMBL" id="NEW33615.1"/>
    </source>
</evidence>
<keyword evidence="1" id="KW-0805">Transcription regulation</keyword>
<protein>
    <recommendedName>
        <fullName evidence="3">Tetracycline repressor TetR C-terminal domain-containing protein</fullName>
    </recommendedName>
</protein>
<evidence type="ECO:0000256" key="1">
    <source>
        <dbReference type="ARBA" id="ARBA00023015"/>
    </source>
</evidence>
<gene>
    <name evidence="4" type="ORF">GV791_13720</name>
</gene>
<dbReference type="EMBL" id="JAAGVB010000018">
    <property type="protein sequence ID" value="NEW33615.1"/>
    <property type="molecule type" value="Genomic_DNA"/>
</dbReference>
<dbReference type="Pfam" id="PF02909">
    <property type="entry name" value="TetR_C_1"/>
    <property type="match status" value="1"/>
</dbReference>
<sequence>MARPASITVMREASLSASSRYCVVSSTVVPSATSARTGSVESMEVVLTAIKPMGLSDVELISVIVMIDNFVVGAARTEVFQQEALRTTGMTDAEFWQAQLPMLERAMNSGRYPTMAGLEENAFDQDFDHFGFGLRRILDGLADLVEERARG</sequence>
<dbReference type="GO" id="GO:0045892">
    <property type="term" value="P:negative regulation of DNA-templated transcription"/>
    <property type="evidence" value="ECO:0007669"/>
    <property type="project" value="InterPro"/>
</dbReference>
<evidence type="ECO:0000256" key="2">
    <source>
        <dbReference type="ARBA" id="ARBA00023163"/>
    </source>
</evidence>
<reference evidence="4 5" key="1">
    <citation type="submission" date="2020-01" db="EMBL/GenBank/DDBJ databases">
        <title>Genetics and antimicrobial susceptibilities of Nocardia species isolated from the soil; a comparison with species isolated from humans.</title>
        <authorList>
            <person name="Carrasco G."/>
            <person name="Monzon S."/>
            <person name="Sansegundo M."/>
            <person name="Garcia E."/>
            <person name="Garrido N."/>
            <person name="Medina M.J."/>
            <person name="Villalon P."/>
            <person name="Ramirez-Arocha A.C."/>
            <person name="Jimenez P."/>
            <person name="Cuesta I."/>
            <person name="Valdezate S."/>
        </authorList>
    </citation>
    <scope>NUCLEOTIDE SEQUENCE [LARGE SCALE GENOMIC DNA]</scope>
    <source>
        <strain evidence="4 5">CNM20110626</strain>
    </source>
</reference>
<keyword evidence="2" id="KW-0804">Transcription</keyword>
<dbReference type="AlphaFoldDB" id="A0A6P1CU02"/>
<dbReference type="SUPFAM" id="SSF48498">
    <property type="entry name" value="Tetracyclin repressor-like, C-terminal domain"/>
    <property type="match status" value="1"/>
</dbReference>